<evidence type="ECO:0000313" key="2">
    <source>
        <dbReference type="EMBL" id="ODV88239.1"/>
    </source>
</evidence>
<evidence type="ECO:0000313" key="3">
    <source>
        <dbReference type="Proteomes" id="UP000094801"/>
    </source>
</evidence>
<dbReference type="InterPro" id="IPR016024">
    <property type="entry name" value="ARM-type_fold"/>
</dbReference>
<gene>
    <name evidence="2" type="ORF">CANARDRAFT_26392</name>
</gene>
<dbReference type="GO" id="GO:0110078">
    <property type="term" value="C:TTT Hsp90 cochaperone complex"/>
    <property type="evidence" value="ECO:0007669"/>
    <property type="project" value="InterPro"/>
</dbReference>
<evidence type="ECO:0000256" key="1">
    <source>
        <dbReference type="ARBA" id="ARBA00034736"/>
    </source>
</evidence>
<proteinExistence type="inferred from homology"/>
<dbReference type="AlphaFoldDB" id="A0A1E4T930"/>
<reference evidence="3" key="1">
    <citation type="submission" date="2016-04" db="EMBL/GenBank/DDBJ databases">
        <title>Comparative genomics of biotechnologically important yeasts.</title>
        <authorList>
            <consortium name="DOE Joint Genome Institute"/>
            <person name="Riley R."/>
            <person name="Haridas S."/>
            <person name="Wolfe K.H."/>
            <person name="Lopes M.R."/>
            <person name="Hittinger C.T."/>
            <person name="Goker M."/>
            <person name="Salamov A."/>
            <person name="Wisecaver J."/>
            <person name="Long T.M."/>
            <person name="Aerts A.L."/>
            <person name="Barry K."/>
            <person name="Choi C."/>
            <person name="Clum A."/>
            <person name="Coughlan A.Y."/>
            <person name="Deshpande S."/>
            <person name="Douglass A.P."/>
            <person name="Hanson S.J."/>
            <person name="Klenk H.-P."/>
            <person name="Labutti K."/>
            <person name="Lapidus A."/>
            <person name="Lindquist E."/>
            <person name="Lipzen A."/>
            <person name="Meier-Kolthoff J.P."/>
            <person name="Ohm R.A."/>
            <person name="Otillar R.P."/>
            <person name="Pangilinan J."/>
            <person name="Peng Y."/>
            <person name="Rokas A."/>
            <person name="Rosa C.A."/>
            <person name="Scheuner C."/>
            <person name="Sibirny A.A."/>
            <person name="Slot J.C."/>
            <person name="Stielow J.B."/>
            <person name="Sun H."/>
            <person name="Kurtzman C.P."/>
            <person name="Blackwell M."/>
            <person name="Grigoriev I.V."/>
            <person name="Jeffries T.W."/>
        </authorList>
    </citation>
    <scope>NUCLEOTIDE SEQUENCE [LARGE SCALE GENOMIC DNA]</scope>
    <source>
        <strain evidence="3">NRRL YB-2248</strain>
    </source>
</reference>
<dbReference type="Proteomes" id="UP000094801">
    <property type="component" value="Unassembled WGS sequence"/>
</dbReference>
<dbReference type="Pfam" id="PF10521">
    <property type="entry name" value="Tti2"/>
    <property type="match status" value="1"/>
</dbReference>
<dbReference type="OrthoDB" id="3997445at2759"/>
<protein>
    <submittedName>
        <fullName evidence="2">Uncharacterized protein</fullName>
    </submittedName>
</protein>
<keyword evidence="3" id="KW-1185">Reference proteome</keyword>
<dbReference type="SUPFAM" id="SSF48371">
    <property type="entry name" value="ARM repeat"/>
    <property type="match status" value="1"/>
</dbReference>
<accession>A0A1E4T930</accession>
<dbReference type="STRING" id="983967.A0A1E4T930"/>
<comment type="similarity">
    <text evidence="1">Belongs to the TTI2 family.</text>
</comment>
<feature type="non-terminal residue" evidence="2">
    <location>
        <position position="513"/>
    </location>
</feature>
<dbReference type="InterPro" id="IPR018870">
    <property type="entry name" value="Tti2"/>
</dbReference>
<organism evidence="2 3">
    <name type="scientific">[Candida] arabinofermentans NRRL YB-2248</name>
    <dbReference type="NCBI Taxonomy" id="983967"/>
    <lineage>
        <taxon>Eukaryota</taxon>
        <taxon>Fungi</taxon>
        <taxon>Dikarya</taxon>
        <taxon>Ascomycota</taxon>
        <taxon>Saccharomycotina</taxon>
        <taxon>Pichiomycetes</taxon>
        <taxon>Pichiales</taxon>
        <taxon>Pichiaceae</taxon>
        <taxon>Ogataea</taxon>
        <taxon>Ogataea/Candida clade</taxon>
    </lineage>
</organism>
<dbReference type="EMBL" id="KV453847">
    <property type="protein sequence ID" value="ODV88239.1"/>
    <property type="molecule type" value="Genomic_DNA"/>
</dbReference>
<name>A0A1E4T930_9ASCO</name>
<sequence length="513" mass="57664">MSSRWQDKVRQVVPERLSLSSPVENALSSKNAQKLIEIGSTISQADLLSCLDTTPIESCTVLEAQLINFSTNGTQLLALLQTLITDIALPKTEFCWFKPDETSEQTKFRLGSYYKIRLIKMLFDVLDSETVNNVDHLLLLNNLSYYIGGDTLPWSTDKTSDLAKALLADTPPTKIFELLTSLEPELMRINEMNKSNSKVTAKGYKRLRINQLVKGISPLSGISYSDQLDQSDLFKLECIGRISTLEFVIETFPLNEIELNWGMILPLLLHFLDDTDLLVKAQAIRVLNILLLKVQGGNSSIQSSNNIIKKTEIGTILYEGIVPALLALPSLTPAEQSALILPVAYKTTILLFQVSSPSFEDYCIRMSSLINDFILPSLTKIREIPSLAIIFVDLLKFDIIEDGVLGNYIIIDSGKVLYAILDLLLDPYIIYSRELLQASVSLITSLVERLQNRQKYSYDILACMMMLLKRMNKYQVKDVGTIKDDIERIIGDDLMLNPDELKQVHLELESISA</sequence>